<dbReference type="Proteomes" id="UP000269945">
    <property type="component" value="Unassembled WGS sequence"/>
</dbReference>
<protein>
    <submittedName>
        <fullName evidence="1">Uncharacterized protein</fullName>
    </submittedName>
</protein>
<organism evidence="1 2">
    <name type="scientific">Gulo gulo</name>
    <name type="common">Wolverine</name>
    <name type="synonym">Gluton</name>
    <dbReference type="NCBI Taxonomy" id="48420"/>
    <lineage>
        <taxon>Eukaryota</taxon>
        <taxon>Metazoa</taxon>
        <taxon>Chordata</taxon>
        <taxon>Craniata</taxon>
        <taxon>Vertebrata</taxon>
        <taxon>Euteleostomi</taxon>
        <taxon>Mammalia</taxon>
        <taxon>Eutheria</taxon>
        <taxon>Laurasiatheria</taxon>
        <taxon>Carnivora</taxon>
        <taxon>Caniformia</taxon>
        <taxon>Musteloidea</taxon>
        <taxon>Mustelidae</taxon>
        <taxon>Guloninae</taxon>
        <taxon>Gulo</taxon>
    </lineage>
</organism>
<sequence length="40" mass="4667">MLMYGGFSTFPTVEKQLKVKEKKSHLEFSHQKSQCKKCGF</sequence>
<comment type="caution">
    <text evidence="1">The sequence shown here is derived from an EMBL/GenBank/DDBJ whole genome shotgun (WGS) entry which is preliminary data.</text>
</comment>
<gene>
    <name evidence="1" type="ORF">BN2614_LOCUS3</name>
</gene>
<dbReference type="EMBL" id="CYRY02044352">
    <property type="protein sequence ID" value="VCX39236.1"/>
    <property type="molecule type" value="Genomic_DNA"/>
</dbReference>
<keyword evidence="2" id="KW-1185">Reference proteome</keyword>
<proteinExistence type="predicted"/>
<evidence type="ECO:0000313" key="1">
    <source>
        <dbReference type="EMBL" id="VCX39236.1"/>
    </source>
</evidence>
<evidence type="ECO:0000313" key="2">
    <source>
        <dbReference type="Proteomes" id="UP000269945"/>
    </source>
</evidence>
<dbReference type="AlphaFoldDB" id="A0A9X9M8H6"/>
<name>A0A9X9M8H6_GULGU</name>
<accession>A0A9X9M8H6</accession>
<reference evidence="1 2" key="1">
    <citation type="submission" date="2018-10" db="EMBL/GenBank/DDBJ databases">
        <authorList>
            <person name="Ekblom R."/>
            <person name="Jareborg N."/>
        </authorList>
    </citation>
    <scope>NUCLEOTIDE SEQUENCE [LARGE SCALE GENOMIC DNA]</scope>
    <source>
        <tissue evidence="1">Muscle</tissue>
    </source>
</reference>